<dbReference type="AlphaFoldDB" id="A0AAD6A3Y8"/>
<reference evidence="2 3" key="1">
    <citation type="journal article" date="2022" name="Cell">
        <title>Repeat-based holocentromeres influence genome architecture and karyotype evolution.</title>
        <authorList>
            <person name="Hofstatter P.G."/>
            <person name="Thangavel G."/>
            <person name="Lux T."/>
            <person name="Neumann P."/>
            <person name="Vondrak T."/>
            <person name="Novak P."/>
            <person name="Zhang M."/>
            <person name="Costa L."/>
            <person name="Castellani M."/>
            <person name="Scott A."/>
            <person name="Toegelov H."/>
            <person name="Fuchs J."/>
            <person name="Mata-Sucre Y."/>
            <person name="Dias Y."/>
            <person name="Vanzela A.L.L."/>
            <person name="Huettel B."/>
            <person name="Almeida C.C.S."/>
            <person name="Simkova H."/>
            <person name="Souza G."/>
            <person name="Pedrosa-Harand A."/>
            <person name="Macas J."/>
            <person name="Mayer K.F.X."/>
            <person name="Houben A."/>
            <person name="Marques A."/>
        </authorList>
    </citation>
    <scope>NUCLEOTIDE SEQUENCE [LARGE SCALE GENOMIC DNA]</scope>
    <source>
        <strain evidence="2">RhyTen1mFocal</strain>
    </source>
</reference>
<dbReference type="EMBL" id="JAMRDG010000001">
    <property type="protein sequence ID" value="KAJ3709190.1"/>
    <property type="molecule type" value="Genomic_DNA"/>
</dbReference>
<dbReference type="Proteomes" id="UP001210211">
    <property type="component" value="Unassembled WGS sequence"/>
</dbReference>
<evidence type="ECO:0000313" key="2">
    <source>
        <dbReference type="EMBL" id="KAJ3709190.1"/>
    </source>
</evidence>
<organism evidence="2 3">
    <name type="scientific">Rhynchospora tenuis</name>
    <dbReference type="NCBI Taxonomy" id="198213"/>
    <lineage>
        <taxon>Eukaryota</taxon>
        <taxon>Viridiplantae</taxon>
        <taxon>Streptophyta</taxon>
        <taxon>Embryophyta</taxon>
        <taxon>Tracheophyta</taxon>
        <taxon>Spermatophyta</taxon>
        <taxon>Magnoliopsida</taxon>
        <taxon>Liliopsida</taxon>
        <taxon>Poales</taxon>
        <taxon>Cyperaceae</taxon>
        <taxon>Cyperoideae</taxon>
        <taxon>Rhynchosporeae</taxon>
        <taxon>Rhynchospora</taxon>
    </lineage>
</organism>
<evidence type="ECO:0000256" key="1">
    <source>
        <dbReference type="SAM" id="MobiDB-lite"/>
    </source>
</evidence>
<evidence type="ECO:0000313" key="3">
    <source>
        <dbReference type="Proteomes" id="UP001210211"/>
    </source>
</evidence>
<gene>
    <name evidence="2" type="ORF">LUZ61_012895</name>
</gene>
<comment type="caution">
    <text evidence="2">The sequence shown here is derived from an EMBL/GenBank/DDBJ whole genome shotgun (WGS) entry which is preliminary data.</text>
</comment>
<protein>
    <submittedName>
        <fullName evidence="2">Uncharacterized protein</fullName>
    </submittedName>
</protein>
<name>A0AAD6A3Y8_9POAL</name>
<sequence>MQMETPMEDSSAILLQISSLKDMLDQVNEDIEQNIQKTREIDSEIVKHSEVEKDYLARECQLTKLVSLSEFELSGLMHISGTKAASMQVLETKIKILKSNLVETKRRSSDKMDKFTDECAQFQATVIEDSKRDGFISRGERSTRERNVESTTKDQHVAEFYN</sequence>
<proteinExistence type="predicted"/>
<keyword evidence="3" id="KW-1185">Reference proteome</keyword>
<feature type="region of interest" description="Disordered" evidence="1">
    <location>
        <begin position="140"/>
        <end position="162"/>
    </location>
</feature>
<accession>A0AAD6A3Y8</accession>